<dbReference type="Gene3D" id="1.20.150.30">
    <property type="entry name" value="Zincin-like metallopeptidase, N-terminal domain"/>
    <property type="match status" value="1"/>
</dbReference>
<dbReference type="Proteomes" id="UP000003822">
    <property type="component" value="Unassembled WGS sequence"/>
</dbReference>
<evidence type="ECO:0000256" key="1">
    <source>
        <dbReference type="SAM" id="MobiDB-lite"/>
    </source>
</evidence>
<organism evidence="2 3">
    <name type="scientific">Actinomyces graevenitzii C83</name>
    <dbReference type="NCBI Taxonomy" id="435830"/>
    <lineage>
        <taxon>Bacteria</taxon>
        <taxon>Bacillati</taxon>
        <taxon>Actinomycetota</taxon>
        <taxon>Actinomycetes</taxon>
        <taxon>Actinomycetales</taxon>
        <taxon>Actinomycetaceae</taxon>
        <taxon>Actinomyces</taxon>
    </lineage>
</organism>
<dbReference type="EMBL" id="ACRN01000001">
    <property type="protein sequence ID" value="EHM89392.1"/>
    <property type="molecule type" value="Genomic_DNA"/>
</dbReference>
<evidence type="ECO:0000313" key="3">
    <source>
        <dbReference type="Proteomes" id="UP000003822"/>
    </source>
</evidence>
<feature type="region of interest" description="Disordered" evidence="1">
    <location>
        <begin position="453"/>
        <end position="479"/>
    </location>
</feature>
<dbReference type="STRING" id="435830.HMPREF0045_00057"/>
<dbReference type="RefSeq" id="WP_005984405.1">
    <property type="nucleotide sequence ID" value="NZ_JH470338.1"/>
</dbReference>
<comment type="caution">
    <text evidence="2">The sequence shown here is derived from an EMBL/GenBank/DDBJ whole genome shotgun (WGS) entry which is preliminary data.</text>
</comment>
<evidence type="ECO:0000313" key="2">
    <source>
        <dbReference type="EMBL" id="EHM89392.1"/>
    </source>
</evidence>
<reference evidence="2 3" key="1">
    <citation type="submission" date="2011-10" db="EMBL/GenBank/DDBJ databases">
        <title>The Genome Sequence of Actinomyces graevenitzii C83.</title>
        <authorList>
            <consortium name="The Broad Institute Genome Sequencing Platform"/>
            <consortium name="The Broad Institute Genome Sequencing Center for Infectious Disease"/>
            <person name="Earl A."/>
            <person name="Ward D."/>
            <person name="Feldgarden M."/>
            <person name="Gevers D."/>
            <person name="Sibley C.D."/>
            <person name="Field T.R."/>
            <person name="Grinwis M."/>
            <person name="Eshaghurshan C.S."/>
            <person name="Surette M.G."/>
            <person name="Young S.K."/>
            <person name="Zeng Q."/>
            <person name="Gargeya S."/>
            <person name="Fitzgerald M."/>
            <person name="Haas B."/>
            <person name="Abouelleil A."/>
            <person name="Alvarado L."/>
            <person name="Arachchi H.M."/>
            <person name="Berlin A."/>
            <person name="Brown A."/>
            <person name="Chapman S.B."/>
            <person name="Chen Z."/>
            <person name="Dunbar C."/>
            <person name="Freedman E."/>
            <person name="Gearin G."/>
            <person name="Goldberg J."/>
            <person name="Griggs A."/>
            <person name="Gujja S."/>
            <person name="Heiman D."/>
            <person name="Howarth C."/>
            <person name="Larson L."/>
            <person name="Lui A."/>
            <person name="MacDonald P.J.P."/>
            <person name="Montmayeur A."/>
            <person name="Murphy C."/>
            <person name="Neiman D."/>
            <person name="Pearson M."/>
            <person name="Priest M."/>
            <person name="Roberts A."/>
            <person name="Saif S."/>
            <person name="Shea T."/>
            <person name="Shenoy N."/>
            <person name="Sisk P."/>
            <person name="Stolte C."/>
            <person name="Sykes S."/>
            <person name="Wortman J."/>
            <person name="Nusbaum C."/>
            <person name="Birren B."/>
        </authorList>
    </citation>
    <scope>NUCLEOTIDE SEQUENCE [LARGE SCALE GENOMIC DNA]</scope>
    <source>
        <strain evidence="2 3">C83</strain>
    </source>
</reference>
<dbReference type="InterPro" id="IPR018766">
    <property type="entry name" value="Zinicin_2"/>
</dbReference>
<dbReference type="PANTHER" id="PTHR39420:SF2">
    <property type="entry name" value="HYDROLASE"/>
    <property type="match status" value="1"/>
</dbReference>
<dbReference type="eggNOG" id="COG5282">
    <property type="taxonomic scope" value="Bacteria"/>
</dbReference>
<dbReference type="AlphaFoldDB" id="G9PDH4"/>
<dbReference type="NCBIfam" id="TIGR03624">
    <property type="entry name" value="putative hydrolase"/>
    <property type="match status" value="1"/>
</dbReference>
<accession>G9PDH4</accession>
<gene>
    <name evidence="2" type="ORF">HMPREF0045_00057</name>
</gene>
<dbReference type="PANTHER" id="PTHR39420">
    <property type="match status" value="1"/>
</dbReference>
<protein>
    <recommendedName>
        <fullName evidence="4">Hydrolase</fullName>
    </recommendedName>
</protein>
<dbReference type="HOGENOM" id="CLU_031872_1_1_11"/>
<name>G9PDH4_9ACTO</name>
<dbReference type="Pfam" id="PF10103">
    <property type="entry name" value="Zincin_2"/>
    <property type="match status" value="1"/>
</dbReference>
<proteinExistence type="predicted"/>
<keyword evidence="3" id="KW-1185">Reference proteome</keyword>
<dbReference type="InterPro" id="IPR042271">
    <property type="entry name" value="Zinicin_2_N"/>
</dbReference>
<dbReference type="SUPFAM" id="SSF55486">
    <property type="entry name" value="Metalloproteases ('zincins'), catalytic domain"/>
    <property type="match status" value="1"/>
</dbReference>
<dbReference type="PATRIC" id="fig|435830.3.peg.58"/>
<evidence type="ECO:0008006" key="4">
    <source>
        <dbReference type="Google" id="ProtNLM"/>
    </source>
</evidence>
<dbReference type="OrthoDB" id="8478472at2"/>
<sequence length="479" mass="51341">MDDKEFEQLVAMFTPMLGEAGARELAQSMKDSGVTGIDFSQLGQQFSPEQMAAAQAQMAGFMQMMFSGTSDGEVNWESGKNVAKRQLESEAVITAAQAEQVRQALTVADLWLDSVTDFAPAAGKREAWSRDKWIEATWPGWQRVCEPVAKAITNALSAAMRAQIADLPEEMSGMSEQIDAISSLVGNMSKAACAMQVGYAVGQVAKGAISAADMGLPLLASADAAILPAGVAEFAKDLDVPEDEVRMYLAVREAATERLYARVPWLRGAVLGAVETYSREISVDTAGIEEAVSGIDPTDPQAVQGALNASDMFTTASPAQVAALEKLQTLLAVIEGWVETVTFQACVAQLPHAVALQEMMRRRRISGGSQKVLHELMGLEISPRRAREASQLWQRIGAEVGVSERDALWAHPDLTPRADELDKPEQFLAMRAAQAQMEADIDADLASLLDGTLGYQGDAANSDKDDKDDEPGTQGGSNN</sequence>